<dbReference type="PANTHER" id="PTHR45588">
    <property type="entry name" value="TPR DOMAIN-CONTAINING PROTEIN"/>
    <property type="match status" value="1"/>
</dbReference>
<organism evidence="2 3">
    <name type="scientific">Aspergillus chevalieri</name>
    <name type="common">Eurotium chevalieri</name>
    <dbReference type="NCBI Taxonomy" id="182096"/>
    <lineage>
        <taxon>Eukaryota</taxon>
        <taxon>Fungi</taxon>
        <taxon>Dikarya</taxon>
        <taxon>Ascomycota</taxon>
        <taxon>Pezizomycotina</taxon>
        <taxon>Eurotiomycetes</taxon>
        <taxon>Eurotiomycetidae</taxon>
        <taxon>Eurotiales</taxon>
        <taxon>Aspergillaceae</taxon>
        <taxon>Aspergillus</taxon>
        <taxon>Aspergillus subgen. Aspergillus</taxon>
    </lineage>
</organism>
<evidence type="ECO:0000256" key="1">
    <source>
        <dbReference type="PROSITE-ProRule" id="PRU00339"/>
    </source>
</evidence>
<reference evidence="2" key="1">
    <citation type="submission" date="2021-01" db="EMBL/GenBank/DDBJ databases">
        <authorList>
            <consortium name="Aspergillus chevalieri M1 genome sequencing consortium"/>
            <person name="Kazuki M."/>
            <person name="Futagami T."/>
        </authorList>
    </citation>
    <scope>NUCLEOTIDE SEQUENCE</scope>
    <source>
        <strain evidence="2">M1</strain>
    </source>
</reference>
<dbReference type="PANTHER" id="PTHR45588:SF3">
    <property type="entry name" value="TPR DOMAIN PROTEIN"/>
    <property type="match status" value="1"/>
</dbReference>
<dbReference type="InterPro" id="IPR019734">
    <property type="entry name" value="TPR_rpt"/>
</dbReference>
<keyword evidence="1" id="KW-0802">TPR repeat</keyword>
<dbReference type="Proteomes" id="UP000637239">
    <property type="component" value="Chromosome 3"/>
</dbReference>
<dbReference type="Gene3D" id="1.25.40.10">
    <property type="entry name" value="Tetratricopeptide repeat domain"/>
    <property type="match status" value="2"/>
</dbReference>
<keyword evidence="3" id="KW-1185">Reference proteome</keyword>
<protein>
    <recommendedName>
        <fullName evidence="4">TPR domain protein</fullName>
    </recommendedName>
</protein>
<dbReference type="SMART" id="SM00028">
    <property type="entry name" value="TPR"/>
    <property type="match status" value="2"/>
</dbReference>
<evidence type="ECO:0000313" key="2">
    <source>
        <dbReference type="EMBL" id="BCR87358.1"/>
    </source>
</evidence>
<dbReference type="AlphaFoldDB" id="A0A7R7VMD3"/>
<dbReference type="GeneID" id="66981717"/>
<accession>A0A7R7VMD3</accession>
<dbReference type="KEGG" id="ache:ACHE_31345S"/>
<gene>
    <name evidence="2" type="ORF">ACHE_31345S</name>
</gene>
<sequence>MDGYYDLGSFGRPITTENADAQTWFNRGLTWAYGFNHRESAECFEKAISCDPSCAIAYWGLAFSLGPNYNKEWKLFDQEDLKVTTKRTYDASRKAKAYIENASSIERALVDAIQIRYQTDSPVSMQEYALQDRAYADSMESVYRRFGDDLDVAALYADALMQLTPWKLWDLHTGQPTPGARTLEAKTVLEKALKHKNAKHHPGLLHLYIHMAEMSPNPEHGLNAADHLRDLVPDAGHLRHMPSHLDILVGDYRRAIASNYQAILADEEFLRRRGAHNLYSFYRMHDYQSLIYAAMFAGKKDVALEMVDQMEGTLPEDALRIESPPLADWLETFKAVRFHVMIRFGMWDELTRIDLPSDQNLYCVTTATAHYAKGVAWAALGNVQEAERERTLFHESLKHVSPTRLDFPVKCVDILAVGVVMLDGEIEYRRGNYKQAFEHLRKSVDLDDGLDYSEPWGWMQPARHAYAALLLEQGHLQEAADVYKADLGLGGAPTAANQHPNNVWALQGYHECLIRLGRTVEADLIKPQLKVAVAVADIPIRSSCFCRVD</sequence>
<proteinExistence type="predicted"/>
<dbReference type="RefSeq" id="XP_043135880.1">
    <property type="nucleotide sequence ID" value="XM_043278063.1"/>
</dbReference>
<dbReference type="PROSITE" id="PS50005">
    <property type="entry name" value="TPR"/>
    <property type="match status" value="1"/>
</dbReference>
<dbReference type="InterPro" id="IPR011990">
    <property type="entry name" value="TPR-like_helical_dom_sf"/>
</dbReference>
<evidence type="ECO:0008006" key="4">
    <source>
        <dbReference type="Google" id="ProtNLM"/>
    </source>
</evidence>
<dbReference type="SUPFAM" id="SSF48452">
    <property type="entry name" value="TPR-like"/>
    <property type="match status" value="2"/>
</dbReference>
<dbReference type="EMBL" id="AP024418">
    <property type="protein sequence ID" value="BCR87358.1"/>
    <property type="molecule type" value="Genomic_DNA"/>
</dbReference>
<evidence type="ECO:0000313" key="3">
    <source>
        <dbReference type="Proteomes" id="UP000637239"/>
    </source>
</evidence>
<feature type="repeat" description="TPR" evidence="1">
    <location>
        <begin position="21"/>
        <end position="54"/>
    </location>
</feature>
<name>A0A7R7VMD3_ASPCH</name>
<reference evidence="2" key="2">
    <citation type="submission" date="2021-02" db="EMBL/GenBank/DDBJ databases">
        <title>Aspergillus chevalieri M1 genome sequence.</title>
        <authorList>
            <person name="Kadooka C."/>
            <person name="Mori K."/>
            <person name="Futagami T."/>
        </authorList>
    </citation>
    <scope>NUCLEOTIDE SEQUENCE</scope>
    <source>
        <strain evidence="2">M1</strain>
    </source>
</reference>